<comment type="caution">
    <text evidence="1">The sequence shown here is derived from an EMBL/GenBank/DDBJ whole genome shotgun (WGS) entry which is preliminary data.</text>
</comment>
<organism evidence="1 2">
    <name type="scientific">Arcicella rosea</name>
    <dbReference type="NCBI Taxonomy" id="502909"/>
    <lineage>
        <taxon>Bacteria</taxon>
        <taxon>Pseudomonadati</taxon>
        <taxon>Bacteroidota</taxon>
        <taxon>Cytophagia</taxon>
        <taxon>Cytophagales</taxon>
        <taxon>Flectobacillaceae</taxon>
        <taxon>Arcicella</taxon>
    </lineage>
</organism>
<protein>
    <submittedName>
        <fullName evidence="1">Uncharacterized protein</fullName>
    </submittedName>
</protein>
<dbReference type="Proteomes" id="UP000524404">
    <property type="component" value="Unassembled WGS sequence"/>
</dbReference>
<reference evidence="1 2" key="1">
    <citation type="submission" date="2020-08" db="EMBL/GenBank/DDBJ databases">
        <title>Functional genomics of gut bacteria from endangered species of beetles.</title>
        <authorList>
            <person name="Carlos-Shanley C."/>
        </authorList>
    </citation>
    <scope>NUCLEOTIDE SEQUENCE [LARGE SCALE GENOMIC DNA]</scope>
    <source>
        <strain evidence="1 2">S00070</strain>
    </source>
</reference>
<accession>A0A841ERT9</accession>
<gene>
    <name evidence="1" type="ORF">HNP25_000801</name>
</gene>
<sequence>METLLKSKISKELHSQYESNEGNTLFARILKDWNVIYTSEIENLEKIKQLEKFIGNTLKEQIFDKKNLSSQDELLMIDFIGNLNEKKENLWELENMVFSNDPQIITEQDKDSPAWRLHKKFQSSHAIKAK</sequence>
<dbReference type="AlphaFoldDB" id="A0A841ERT9"/>
<keyword evidence="2" id="KW-1185">Reference proteome</keyword>
<dbReference type="RefSeq" id="WP_184130621.1">
    <property type="nucleotide sequence ID" value="NZ_JACHKT010000004.1"/>
</dbReference>
<proteinExistence type="predicted"/>
<dbReference type="EMBL" id="JACHKT010000004">
    <property type="protein sequence ID" value="MBB6002151.1"/>
    <property type="molecule type" value="Genomic_DNA"/>
</dbReference>
<name>A0A841ERT9_9BACT</name>
<evidence type="ECO:0000313" key="2">
    <source>
        <dbReference type="Proteomes" id="UP000524404"/>
    </source>
</evidence>
<evidence type="ECO:0000313" key="1">
    <source>
        <dbReference type="EMBL" id="MBB6002151.1"/>
    </source>
</evidence>